<sequence length="471" mass="51421">MTLTQTIQSLDALGQKRLIDQGEITPLELTEHYINQIKELNPKLNAVVHPMFEDALAKAENHAKGPGTLNGLPYLIKDLNSVKGHPATNGSKLLKDFIAPESDMLVNRFEQAGLNFLGKTNTPEFGFLPTTEPELFGPTKNPWDLDLSPGGSSGGAAAAVASGMVPFAHASDGGGSIRIPASCCGLFGMKPSRGRMPYAPYIDQLSVNHAVTKSVRDSAALLDILKGGTPTELYPTFNNQEDFLAESQKEPGKLRIAVAPDWGGQVSIDEDSRQAINQTAKLLEDLGHEVESTSPNFDFKTFTEQFIKDWVAGGSVIIKHLGFISGKTPSAENLEAISYDVFKKGTEMTALEYEEARVLLHFEAKKILSIFSSYDMILTPVLNSKPVKTGSLNGTDIDSMYRNMVDYVSFTPIANVTGQPAMSVPLYWTNEGVPIGSHFMGRLGDEATLFQLAHQLEQAQPWMEQYLKIKL</sequence>
<dbReference type="RefSeq" id="WP_134339454.1">
    <property type="nucleotide sequence ID" value="NZ_SOPW01000005.1"/>
</dbReference>
<name>A0A4Y8IQM6_9BACI</name>
<dbReference type="Pfam" id="PF01425">
    <property type="entry name" value="Amidase"/>
    <property type="match status" value="1"/>
</dbReference>
<dbReference type="AlphaFoldDB" id="A0A4Y8IQM6"/>
<dbReference type="PROSITE" id="PS00571">
    <property type="entry name" value="AMIDASES"/>
    <property type="match status" value="1"/>
</dbReference>
<dbReference type="EMBL" id="SOPW01000005">
    <property type="protein sequence ID" value="TFB22764.1"/>
    <property type="molecule type" value="Genomic_DNA"/>
</dbReference>
<dbReference type="SUPFAM" id="SSF75304">
    <property type="entry name" value="Amidase signature (AS) enzymes"/>
    <property type="match status" value="1"/>
</dbReference>
<dbReference type="PANTHER" id="PTHR11895:SF7">
    <property type="entry name" value="GLUTAMYL-TRNA(GLN) AMIDOTRANSFERASE SUBUNIT A, MITOCHONDRIAL"/>
    <property type="match status" value="1"/>
</dbReference>
<keyword evidence="4" id="KW-1185">Reference proteome</keyword>
<evidence type="ECO:0000313" key="3">
    <source>
        <dbReference type="EMBL" id="TFB22764.1"/>
    </source>
</evidence>
<gene>
    <name evidence="3" type="ORF">E3U55_05880</name>
</gene>
<organism evidence="3 4">
    <name type="scientific">Filobacillus milosensis</name>
    <dbReference type="NCBI Taxonomy" id="94137"/>
    <lineage>
        <taxon>Bacteria</taxon>
        <taxon>Bacillati</taxon>
        <taxon>Bacillota</taxon>
        <taxon>Bacilli</taxon>
        <taxon>Bacillales</taxon>
        <taxon>Bacillaceae</taxon>
        <taxon>Filobacillus</taxon>
    </lineage>
</organism>
<feature type="domain" description="Amidase" evidence="2">
    <location>
        <begin position="28"/>
        <end position="449"/>
    </location>
</feature>
<reference evidence="3 4" key="1">
    <citation type="submission" date="2019-03" db="EMBL/GenBank/DDBJ databases">
        <authorList>
            <person name="He R.-H."/>
        </authorList>
    </citation>
    <scope>NUCLEOTIDE SEQUENCE [LARGE SCALE GENOMIC DNA]</scope>
    <source>
        <strain evidence="4">SH 714</strain>
    </source>
</reference>
<evidence type="ECO:0000256" key="1">
    <source>
        <dbReference type="ARBA" id="ARBA00009199"/>
    </source>
</evidence>
<dbReference type="GO" id="GO:0003824">
    <property type="term" value="F:catalytic activity"/>
    <property type="evidence" value="ECO:0007669"/>
    <property type="project" value="InterPro"/>
</dbReference>
<dbReference type="OrthoDB" id="9811471at2"/>
<dbReference type="InterPro" id="IPR023631">
    <property type="entry name" value="Amidase_dom"/>
</dbReference>
<evidence type="ECO:0000313" key="4">
    <source>
        <dbReference type="Proteomes" id="UP000297975"/>
    </source>
</evidence>
<proteinExistence type="inferred from homology"/>
<comment type="caution">
    <text evidence="3">The sequence shown here is derived from an EMBL/GenBank/DDBJ whole genome shotgun (WGS) entry which is preliminary data.</text>
</comment>
<dbReference type="InterPro" id="IPR036928">
    <property type="entry name" value="AS_sf"/>
</dbReference>
<accession>A0A4Y8IQM6</accession>
<evidence type="ECO:0000259" key="2">
    <source>
        <dbReference type="Pfam" id="PF01425"/>
    </source>
</evidence>
<dbReference type="InterPro" id="IPR000120">
    <property type="entry name" value="Amidase"/>
</dbReference>
<protein>
    <submittedName>
        <fullName evidence="3">Amidase</fullName>
    </submittedName>
</protein>
<dbReference type="Gene3D" id="3.90.1300.10">
    <property type="entry name" value="Amidase signature (AS) domain"/>
    <property type="match status" value="1"/>
</dbReference>
<comment type="similarity">
    <text evidence="1">Belongs to the amidase family.</text>
</comment>
<dbReference type="InterPro" id="IPR020556">
    <property type="entry name" value="Amidase_CS"/>
</dbReference>
<dbReference type="Proteomes" id="UP000297975">
    <property type="component" value="Unassembled WGS sequence"/>
</dbReference>
<dbReference type="PANTHER" id="PTHR11895">
    <property type="entry name" value="TRANSAMIDASE"/>
    <property type="match status" value="1"/>
</dbReference>